<dbReference type="GO" id="GO:0032259">
    <property type="term" value="P:methylation"/>
    <property type="evidence" value="ECO:0007669"/>
    <property type="project" value="UniProtKB-KW"/>
</dbReference>
<dbReference type="Proteomes" id="UP000238390">
    <property type="component" value="Chromosome"/>
</dbReference>
<dbReference type="Gene3D" id="3.40.50.150">
    <property type="entry name" value="Vaccinia Virus protein VP39"/>
    <property type="match status" value="1"/>
</dbReference>
<evidence type="ECO:0000313" key="2">
    <source>
        <dbReference type="EMBL" id="AVK08428.1"/>
    </source>
</evidence>
<dbReference type="Pfam" id="PF05050">
    <property type="entry name" value="Methyltransf_21"/>
    <property type="match status" value="1"/>
</dbReference>
<organism evidence="2 3">
    <name type="scientific">Pseudomonas paraeruginosa</name>
    <dbReference type="NCBI Taxonomy" id="2994495"/>
    <lineage>
        <taxon>Bacteria</taxon>
        <taxon>Pseudomonadati</taxon>
        <taxon>Pseudomonadota</taxon>
        <taxon>Gammaproteobacteria</taxon>
        <taxon>Pseudomonadales</taxon>
        <taxon>Pseudomonadaceae</taxon>
        <taxon>Pseudomonas</taxon>
    </lineage>
</organism>
<dbReference type="SUPFAM" id="SSF53335">
    <property type="entry name" value="S-adenosyl-L-methionine-dependent methyltransferases"/>
    <property type="match status" value="1"/>
</dbReference>
<gene>
    <name evidence="2" type="ORF">CSB93_5812</name>
</gene>
<sequence>MIKKKLSIGGHLHEVWGDTGYLGLMGNTFEPDTVDILRAFCDPGSTLIDIGANIGLTSLAMSGLCGEGLVVAVEPVPATFRLLERNLSLLLHANVKMVNKALGDKDGSVAMYVNESNLATAFVVSEESSGNLDIPLTTLDALVTDCGLASVDFIKIDVEGHELDVLRGARNTLEKFRPNVLLEMNHWCLNVFRRTSLPEFHEALLGIFPFVFAVEKGMYIDFTERGNVGDIFQRHVFENTYMHIVAGFEREELVRRLDSLESASSLQQPLSSPASAMSSPEVDYRLQLEAVLNSTSWKITAPLRRLASLLGWKRAG</sequence>
<name>A0A2R3J2N7_9PSED</name>
<proteinExistence type="predicted"/>
<evidence type="ECO:0000313" key="3">
    <source>
        <dbReference type="Proteomes" id="UP000238390"/>
    </source>
</evidence>
<dbReference type="AlphaFoldDB" id="A0A2R3J2N7"/>
<dbReference type="InterPro" id="IPR006342">
    <property type="entry name" value="FkbM_mtfrase"/>
</dbReference>
<dbReference type="PANTHER" id="PTHR34203">
    <property type="entry name" value="METHYLTRANSFERASE, FKBM FAMILY PROTEIN"/>
    <property type="match status" value="1"/>
</dbReference>
<accession>A0A2R3J2N7</accession>
<keyword evidence="2" id="KW-0808">Transferase</keyword>
<keyword evidence="2" id="KW-0489">Methyltransferase</keyword>
<dbReference type="NCBIfam" id="TIGR01444">
    <property type="entry name" value="fkbM_fam"/>
    <property type="match status" value="1"/>
</dbReference>
<dbReference type="GO" id="GO:0008168">
    <property type="term" value="F:methyltransferase activity"/>
    <property type="evidence" value="ECO:0007669"/>
    <property type="project" value="UniProtKB-KW"/>
</dbReference>
<reference evidence="2 3" key="1">
    <citation type="submission" date="2018-02" db="EMBL/GenBank/DDBJ databases">
        <title>FDA/CDC Antimicrobial Resistant Isolate Bank Genome Sequencing.</title>
        <authorList>
            <person name="Benahmed F.H."/>
            <person name="Lutgring J.D."/>
            <person name="Yoo B."/>
            <person name="Machado M."/>
            <person name="Brown A."/>
            <person name="McAllister G."/>
            <person name="Perry A."/>
            <person name="Halpin A.L."/>
            <person name="Vavikolanu K."/>
            <person name="Ott S."/>
            <person name="Zhao X."/>
            <person name="Tallon L.J."/>
            <person name="Sadzewicz L."/>
            <person name="Aluvathingal J."/>
            <person name="Nadendla S."/>
            <person name="Voskania-kordi A."/>
            <person name="Simonyan V."/>
            <person name="Patel J."/>
            <person name="Shawar R.M."/>
        </authorList>
    </citation>
    <scope>NUCLEOTIDE SEQUENCE [LARGE SCALE GENOMIC DNA]</scope>
    <source>
        <strain evidence="2 3">AR_0356</strain>
    </source>
</reference>
<dbReference type="EMBL" id="CP027169">
    <property type="protein sequence ID" value="AVK08428.1"/>
    <property type="molecule type" value="Genomic_DNA"/>
</dbReference>
<dbReference type="InterPro" id="IPR029063">
    <property type="entry name" value="SAM-dependent_MTases_sf"/>
</dbReference>
<dbReference type="RefSeq" id="WP_058145970.1">
    <property type="nucleotide sequence ID" value="NZ_CP027169.1"/>
</dbReference>
<dbReference type="PANTHER" id="PTHR34203:SF15">
    <property type="entry name" value="SLL1173 PROTEIN"/>
    <property type="match status" value="1"/>
</dbReference>
<protein>
    <submittedName>
        <fullName evidence="2">Methyltransferase, FkbM family domain protein</fullName>
    </submittedName>
</protein>
<feature type="domain" description="Methyltransferase FkbM" evidence="1">
    <location>
        <begin position="49"/>
        <end position="186"/>
    </location>
</feature>
<dbReference type="InterPro" id="IPR052514">
    <property type="entry name" value="SAM-dependent_MTase"/>
</dbReference>
<evidence type="ECO:0000259" key="1">
    <source>
        <dbReference type="Pfam" id="PF05050"/>
    </source>
</evidence>
<keyword evidence="3" id="KW-1185">Reference proteome</keyword>